<protein>
    <recommendedName>
        <fullName evidence="2">Thioredoxin-like fold domain-containing protein</fullName>
    </recommendedName>
</protein>
<dbReference type="InterPro" id="IPR012336">
    <property type="entry name" value="Thioredoxin-like_fold"/>
</dbReference>
<keyword evidence="1" id="KW-0472">Membrane</keyword>
<feature type="transmembrane region" description="Helical" evidence="1">
    <location>
        <begin position="32"/>
        <end position="53"/>
    </location>
</feature>
<accession>A0A255G3J5</accession>
<dbReference type="Pfam" id="PF13462">
    <property type="entry name" value="Thioredoxin_4"/>
    <property type="match status" value="1"/>
</dbReference>
<evidence type="ECO:0000313" key="3">
    <source>
        <dbReference type="EMBL" id="OYO08773.1"/>
    </source>
</evidence>
<dbReference type="CDD" id="cd02972">
    <property type="entry name" value="DsbA_family"/>
    <property type="match status" value="1"/>
</dbReference>
<feature type="domain" description="Thioredoxin-like fold" evidence="2">
    <location>
        <begin position="82"/>
        <end position="238"/>
    </location>
</feature>
<evidence type="ECO:0000256" key="1">
    <source>
        <dbReference type="SAM" id="Phobius"/>
    </source>
</evidence>
<organism evidence="3 4">
    <name type="scientific">Enemella evansiae</name>
    <dbReference type="NCBI Taxonomy" id="2016499"/>
    <lineage>
        <taxon>Bacteria</taxon>
        <taxon>Bacillati</taxon>
        <taxon>Actinomycetota</taxon>
        <taxon>Actinomycetes</taxon>
        <taxon>Propionibacteriales</taxon>
        <taxon>Propionibacteriaceae</taxon>
        <taxon>Enemella</taxon>
    </lineage>
</organism>
<evidence type="ECO:0000313" key="4">
    <source>
        <dbReference type="Proteomes" id="UP000215896"/>
    </source>
</evidence>
<dbReference type="EMBL" id="NMVO01000018">
    <property type="protein sequence ID" value="OYO08773.1"/>
    <property type="molecule type" value="Genomic_DNA"/>
</dbReference>
<sequence>MSKAKAAKPDSRRAQLRAAQIAEAKRAKNKRIAIIAVSAIVALIVVVTLVLVVQRYNAAKTETYPPNATAQRNGIVANPGKGQQGAPVVELYADYQCPACKSFEDAFGTQLNQLAQSGDIQLQYHLMTFLDTNLRNDASYRAANAAACADLTGRYAQYHDTIYKNQPAQEGTGYSDAQLTGAFAEQAGITGPALDTFKQCYSEKKYSAFVKSVDNAAGEAGVTATPTIKVNGKVLDTKKLTNDPNSLRTEIMKLK</sequence>
<dbReference type="AlphaFoldDB" id="A0A255G3J5"/>
<comment type="caution">
    <text evidence="3">The sequence shown here is derived from an EMBL/GenBank/DDBJ whole genome shotgun (WGS) entry which is preliminary data.</text>
</comment>
<keyword evidence="4" id="KW-1185">Reference proteome</keyword>
<keyword evidence="1" id="KW-0812">Transmembrane</keyword>
<gene>
    <name evidence="3" type="ORF">CGZ94_19920</name>
</gene>
<accession>A0A4R6LNP6</accession>
<dbReference type="OrthoDB" id="117402at2"/>
<keyword evidence="1" id="KW-1133">Transmembrane helix</keyword>
<dbReference type="Gene3D" id="3.40.30.10">
    <property type="entry name" value="Glutaredoxin"/>
    <property type="match status" value="1"/>
</dbReference>
<dbReference type="InterPro" id="IPR036249">
    <property type="entry name" value="Thioredoxin-like_sf"/>
</dbReference>
<reference evidence="3 4" key="1">
    <citation type="submission" date="2017-07" db="EMBL/GenBank/DDBJ databases">
        <title>Draft whole genome sequences of clinical Proprionibacteriaceae strains.</title>
        <authorList>
            <person name="Bernier A.-M."/>
            <person name="Bernard K."/>
            <person name="Domingo M.-C."/>
        </authorList>
    </citation>
    <scope>NUCLEOTIDE SEQUENCE [LARGE SCALE GENOMIC DNA]</scope>
    <source>
        <strain evidence="3 4">NML 030167</strain>
    </source>
</reference>
<proteinExistence type="predicted"/>
<dbReference type="SUPFAM" id="SSF52833">
    <property type="entry name" value="Thioredoxin-like"/>
    <property type="match status" value="1"/>
</dbReference>
<evidence type="ECO:0000259" key="2">
    <source>
        <dbReference type="Pfam" id="PF13462"/>
    </source>
</evidence>
<dbReference type="RefSeq" id="WP_094355918.1">
    <property type="nucleotide sequence ID" value="NZ_NMVK01000004.1"/>
</dbReference>
<name>A0A255G3J5_9ACTN</name>
<dbReference type="Proteomes" id="UP000215896">
    <property type="component" value="Unassembled WGS sequence"/>
</dbReference>